<protein>
    <submittedName>
        <fullName evidence="3">Energy transducer TonB</fullName>
    </submittedName>
</protein>
<dbReference type="Pfam" id="PF03544">
    <property type="entry name" value="TonB_C"/>
    <property type="match status" value="1"/>
</dbReference>
<evidence type="ECO:0000259" key="2">
    <source>
        <dbReference type="PROSITE" id="PS52015"/>
    </source>
</evidence>
<evidence type="ECO:0000313" key="4">
    <source>
        <dbReference type="Proteomes" id="UP001211872"/>
    </source>
</evidence>
<organism evidence="3 4">
    <name type="scientific">Hymenobacter yonginensis</name>
    <dbReference type="NCBI Taxonomy" id="748197"/>
    <lineage>
        <taxon>Bacteria</taxon>
        <taxon>Pseudomonadati</taxon>
        <taxon>Bacteroidota</taxon>
        <taxon>Cytophagia</taxon>
        <taxon>Cytophagales</taxon>
        <taxon>Hymenobacteraceae</taxon>
        <taxon>Hymenobacter</taxon>
    </lineage>
</organism>
<feature type="signal peptide" evidence="1">
    <location>
        <begin position="1"/>
        <end position="24"/>
    </location>
</feature>
<dbReference type="SUPFAM" id="SSF74653">
    <property type="entry name" value="TolA/TonB C-terminal domain"/>
    <property type="match status" value="1"/>
</dbReference>
<gene>
    <name evidence="3" type="ORF">O9Z63_16390</name>
</gene>
<reference evidence="3 4" key="1">
    <citation type="journal article" date="2011" name="Int. J. Syst. Evol. Microbiol.">
        <title>Hymenobacter yonginensis sp. nov., isolated from a mesotrophic artificial lake.</title>
        <authorList>
            <person name="Joung Y."/>
            <person name="Cho S.H."/>
            <person name="Kim H."/>
            <person name="Kim S.B."/>
            <person name="Joh K."/>
        </authorList>
    </citation>
    <scope>NUCLEOTIDE SEQUENCE [LARGE SCALE GENOMIC DNA]</scope>
    <source>
        <strain evidence="3 4">KCTC 22745</strain>
    </source>
</reference>
<dbReference type="PANTHER" id="PTHR33446:SF2">
    <property type="entry name" value="PROTEIN TONB"/>
    <property type="match status" value="1"/>
</dbReference>
<sequence>MKQFYSFAALCALLLLLLCPGASAQQRIRKSELESGEMDKGRKVGVWEYFSLTRDGRQVLVQRYDHTAGKLLFYRPIEDIPYEAEVSPGQWTRTRVQQPPLFVGGEAALAAYMAKLNYPVQAQNKNIQGKVLVSFAIDTLGRASGHKVLMGIGGGCDEEALRLCRTIPPQWIPARLAGRAVPVVYELPFTFRLQQR</sequence>
<dbReference type="EMBL" id="CP115396">
    <property type="protein sequence ID" value="WBO83945.1"/>
    <property type="molecule type" value="Genomic_DNA"/>
</dbReference>
<keyword evidence="4" id="KW-1185">Reference proteome</keyword>
<dbReference type="PANTHER" id="PTHR33446">
    <property type="entry name" value="PROTEIN TONB-RELATED"/>
    <property type="match status" value="1"/>
</dbReference>
<dbReference type="RefSeq" id="WP_270126420.1">
    <property type="nucleotide sequence ID" value="NZ_CP115396.1"/>
</dbReference>
<dbReference type="Proteomes" id="UP001211872">
    <property type="component" value="Chromosome"/>
</dbReference>
<dbReference type="InterPro" id="IPR051045">
    <property type="entry name" value="TonB-dependent_transducer"/>
</dbReference>
<dbReference type="PROSITE" id="PS52015">
    <property type="entry name" value="TONB_CTD"/>
    <property type="match status" value="1"/>
</dbReference>
<evidence type="ECO:0000313" key="3">
    <source>
        <dbReference type="EMBL" id="WBO83945.1"/>
    </source>
</evidence>
<proteinExistence type="predicted"/>
<dbReference type="InterPro" id="IPR037682">
    <property type="entry name" value="TonB_C"/>
</dbReference>
<dbReference type="Gene3D" id="3.30.1150.10">
    <property type="match status" value="1"/>
</dbReference>
<evidence type="ECO:0000256" key="1">
    <source>
        <dbReference type="SAM" id="SignalP"/>
    </source>
</evidence>
<feature type="chain" id="PRO_5045583680" evidence="1">
    <location>
        <begin position="25"/>
        <end position="196"/>
    </location>
</feature>
<name>A0ABY7PL24_9BACT</name>
<feature type="domain" description="TonB C-terminal" evidence="2">
    <location>
        <begin position="103"/>
        <end position="196"/>
    </location>
</feature>
<accession>A0ABY7PL24</accession>
<keyword evidence="1" id="KW-0732">Signal</keyword>